<dbReference type="EMBL" id="GBRH01203238">
    <property type="protein sequence ID" value="JAD94657.1"/>
    <property type="molecule type" value="Transcribed_RNA"/>
</dbReference>
<organism evidence="1">
    <name type="scientific">Arundo donax</name>
    <name type="common">Giant reed</name>
    <name type="synonym">Donax arundinaceus</name>
    <dbReference type="NCBI Taxonomy" id="35708"/>
    <lineage>
        <taxon>Eukaryota</taxon>
        <taxon>Viridiplantae</taxon>
        <taxon>Streptophyta</taxon>
        <taxon>Embryophyta</taxon>
        <taxon>Tracheophyta</taxon>
        <taxon>Spermatophyta</taxon>
        <taxon>Magnoliopsida</taxon>
        <taxon>Liliopsida</taxon>
        <taxon>Poales</taxon>
        <taxon>Poaceae</taxon>
        <taxon>PACMAD clade</taxon>
        <taxon>Arundinoideae</taxon>
        <taxon>Arundineae</taxon>
        <taxon>Arundo</taxon>
    </lineage>
</organism>
<name>A0A0A9EF60_ARUDO</name>
<protein>
    <submittedName>
        <fullName evidence="1">Uncharacterized protein</fullName>
    </submittedName>
</protein>
<reference evidence="1" key="2">
    <citation type="journal article" date="2015" name="Data Brief">
        <title>Shoot transcriptome of the giant reed, Arundo donax.</title>
        <authorList>
            <person name="Barrero R.A."/>
            <person name="Guerrero F.D."/>
            <person name="Moolhuijzen P."/>
            <person name="Goolsby J.A."/>
            <person name="Tidwell J."/>
            <person name="Bellgard S.E."/>
            <person name="Bellgard M.I."/>
        </authorList>
    </citation>
    <scope>NUCLEOTIDE SEQUENCE</scope>
    <source>
        <tissue evidence="1">Shoot tissue taken approximately 20 cm above the soil surface</tissue>
    </source>
</reference>
<reference evidence="1" key="1">
    <citation type="submission" date="2014-09" db="EMBL/GenBank/DDBJ databases">
        <authorList>
            <person name="Magalhaes I.L.F."/>
            <person name="Oliveira U."/>
            <person name="Santos F.R."/>
            <person name="Vidigal T.H.D.A."/>
            <person name="Brescovit A.D."/>
            <person name="Santos A.J."/>
        </authorList>
    </citation>
    <scope>NUCLEOTIDE SEQUENCE</scope>
    <source>
        <tissue evidence="1">Shoot tissue taken approximately 20 cm above the soil surface</tissue>
    </source>
</reference>
<proteinExistence type="predicted"/>
<evidence type="ECO:0000313" key="1">
    <source>
        <dbReference type="EMBL" id="JAD94657.1"/>
    </source>
</evidence>
<dbReference type="AlphaFoldDB" id="A0A0A9EF60"/>
<sequence>MWKAPQIHHLQPPTLRHQRYRLPSQTLELFRYFSSQNHRPVMQQLVHL</sequence>
<accession>A0A0A9EF60</accession>